<dbReference type="KEGG" id="wch:wcw_1002"/>
<dbReference type="Gene3D" id="1.10.840.10">
    <property type="entry name" value="Ras guanine-nucleotide exchange factors catalytic domain"/>
    <property type="match status" value="1"/>
</dbReference>
<dbReference type="PANTHER" id="PTHR23113">
    <property type="entry name" value="GUANINE NUCLEOTIDE EXCHANGE FACTOR"/>
    <property type="match status" value="1"/>
</dbReference>
<organism evidence="4 5">
    <name type="scientific">Waddlia chondrophila (strain ATCC VR-1470 / WSU 86-1044)</name>
    <dbReference type="NCBI Taxonomy" id="716544"/>
    <lineage>
        <taxon>Bacteria</taxon>
        <taxon>Pseudomonadati</taxon>
        <taxon>Chlamydiota</taxon>
        <taxon>Chlamydiia</taxon>
        <taxon>Parachlamydiales</taxon>
        <taxon>Waddliaceae</taxon>
        <taxon>Waddlia</taxon>
    </lineage>
</organism>
<dbReference type="EMBL" id="CP001928">
    <property type="protein sequence ID" value="ADI38362.1"/>
    <property type="molecule type" value="Genomic_DNA"/>
</dbReference>
<dbReference type="SMART" id="SM00147">
    <property type="entry name" value="RasGEF"/>
    <property type="match status" value="1"/>
</dbReference>
<proteinExistence type="predicted"/>
<dbReference type="HOGENOM" id="CLU_327589_0_0_0"/>
<dbReference type="PROSITE" id="PS50009">
    <property type="entry name" value="RASGEF_CAT"/>
    <property type="match status" value="1"/>
</dbReference>
<accession>D6YW51</accession>
<dbReference type="InterPro" id="IPR023578">
    <property type="entry name" value="Ras_GEF_dom_sf"/>
</dbReference>
<evidence type="ECO:0000313" key="4">
    <source>
        <dbReference type="EMBL" id="ADI38362.1"/>
    </source>
</evidence>
<evidence type="ECO:0000259" key="3">
    <source>
        <dbReference type="PROSITE" id="PS50009"/>
    </source>
</evidence>
<dbReference type="STRING" id="716544.wcw_1002"/>
<evidence type="ECO:0000256" key="1">
    <source>
        <dbReference type="ARBA" id="ARBA00022658"/>
    </source>
</evidence>
<dbReference type="InterPro" id="IPR008937">
    <property type="entry name" value="Ras-like_GEF"/>
</dbReference>
<reference evidence="4 5" key="1">
    <citation type="journal article" date="2010" name="PLoS ONE">
        <title>The Waddlia genome: a window into chlamydial biology.</title>
        <authorList>
            <person name="Bertelli C."/>
            <person name="Collyn F."/>
            <person name="Croxatto A."/>
            <person name="Ruckert C."/>
            <person name="Polkinghorne A."/>
            <person name="Kebbi-Beghdadi C."/>
            <person name="Goesmann A."/>
            <person name="Vaughan L."/>
            <person name="Greub G."/>
        </authorList>
    </citation>
    <scope>NUCLEOTIDE SEQUENCE [LARGE SCALE GENOMIC DNA]</scope>
    <source>
        <strain evidence="5">ATCC VR-1470 / WSU 86-1044</strain>
    </source>
</reference>
<feature type="coiled-coil region" evidence="2">
    <location>
        <begin position="371"/>
        <end position="421"/>
    </location>
</feature>
<dbReference type="AlphaFoldDB" id="D6YW51"/>
<dbReference type="InterPro" id="IPR036964">
    <property type="entry name" value="RASGEF_cat_dom_sf"/>
</dbReference>
<dbReference type="GO" id="GO:0007264">
    <property type="term" value="P:small GTPase-mediated signal transduction"/>
    <property type="evidence" value="ECO:0007669"/>
    <property type="project" value="InterPro"/>
</dbReference>
<dbReference type="RefSeq" id="WP_013182076.1">
    <property type="nucleotide sequence ID" value="NC_014225.1"/>
</dbReference>
<gene>
    <name evidence="4" type="ordered locus">wcw_1002</name>
</gene>
<dbReference type="Pfam" id="PF00617">
    <property type="entry name" value="RasGEF"/>
    <property type="match status" value="1"/>
</dbReference>
<name>D6YW51_WADCW</name>
<dbReference type="Proteomes" id="UP000001505">
    <property type="component" value="Chromosome"/>
</dbReference>
<keyword evidence="1" id="KW-0344">Guanine-nucleotide releasing factor</keyword>
<dbReference type="InterPro" id="IPR001895">
    <property type="entry name" value="RASGEF_cat_dom"/>
</dbReference>
<sequence length="878" mass="100841">MSIDSSTGFDSGALTHSQFTFNEKDGTVKLAASGKKYTVQIGGSTLDRNNKELIKMITDILDQVGQQEEFEYKDLSQTTITDEGVKTDQKEEEPRTYKIETHDESYKKITEIAQKVLSKPPVDSGRLVAEEGKGQNVEDLTKQSGSSSGFLEVEFEVLERGKLPETTEKVVSFSPVPQTKREKLKQVKERVLQFVSRSANFLIEKFKKTDHKTKTPSIEIELDKIGKSDESDELDKEIGREFTKCPLSKNSETDEFDHTTLSLKALEKIASETVNIDGKVKIRKEKKQSFIRAGHRIGKLKKRERGVGTGKKSLEAMKVVLKACQHHYSDVKEQHTLYSSVLEKFVKMEIKEEYFDIDQWLSEIEKNVPEEIKKSQELQDLKTALEEYKEKKDLSKIKDAKKNLEKQLKTKLNSLNQESQKIIRIVTSLTKLSTWGKAIMENYNQTLKPIISEIQPLKSPKDKWLKKEKFFNQVFNPEEEELRSNFEINYRWMMSSSEYIDLLKNRYQSNEKKLKDEEILDKKYLKEEQEIILKMVFNWSFSDKIAPSEIELLSDFVGLLDDRYQSNEEKLKDEEILDKKNLEEEQKIILEIKNKIEKKEVPAVSDVTPEDATQDFQADLAGVAAGKIKSKKREELLNKYLADITAFTSNTYLKILPSEFAKLAWSKSEKASTSPNLSKFSTQFNNLNQYFQYVILTVPDGKGGRKPSTIEEQARMIEFFIDLQTKAVKQGDLNTVAIINSALDSSSIFRLKKAWNDVPIKKIAQQKRNASYTSPESSYKAAREFQEGHPGGIPFMGIFLQDLTFFNDGNKLYQEDDSEVVNNDLIEKFSTTIKTALQGQQGRTMMRPKRNIEEEIKLASKQDDNTLYALSLQAQQRE</sequence>
<feature type="coiled-coil region" evidence="2">
    <location>
        <begin position="565"/>
        <end position="599"/>
    </location>
</feature>
<dbReference type="SUPFAM" id="SSF48366">
    <property type="entry name" value="Ras GEF"/>
    <property type="match status" value="1"/>
</dbReference>
<dbReference type="eggNOG" id="COG1328">
    <property type="taxonomic scope" value="Bacteria"/>
</dbReference>
<dbReference type="PANTHER" id="PTHR23113:SF99">
    <property type="entry name" value="RASGEF DOMAIN-CONTAINING PROTEIN"/>
    <property type="match status" value="1"/>
</dbReference>
<keyword evidence="5" id="KW-1185">Reference proteome</keyword>
<evidence type="ECO:0000256" key="2">
    <source>
        <dbReference type="SAM" id="Coils"/>
    </source>
</evidence>
<keyword evidence="2" id="KW-0175">Coiled coil</keyword>
<dbReference type="GO" id="GO:0005085">
    <property type="term" value="F:guanyl-nucleotide exchange factor activity"/>
    <property type="evidence" value="ECO:0007669"/>
    <property type="project" value="UniProtKB-KW"/>
</dbReference>
<feature type="domain" description="Ras-GEF" evidence="3">
    <location>
        <begin position="636"/>
        <end position="877"/>
    </location>
</feature>
<protein>
    <recommendedName>
        <fullName evidence="3">Ras-GEF domain-containing protein</fullName>
    </recommendedName>
</protein>
<evidence type="ECO:0000313" key="5">
    <source>
        <dbReference type="Proteomes" id="UP000001505"/>
    </source>
</evidence>